<evidence type="ECO:0000259" key="1">
    <source>
        <dbReference type="Pfam" id="PF13649"/>
    </source>
</evidence>
<accession>A0ABT2K0V9</accession>
<comment type="caution">
    <text evidence="2">The sequence shown here is derived from an EMBL/GenBank/DDBJ whole genome shotgun (WGS) entry which is preliminary data.</text>
</comment>
<proteinExistence type="predicted"/>
<reference evidence="2 3" key="1">
    <citation type="submission" date="2021-10" db="EMBL/GenBank/DDBJ databases">
        <title>Streptomyces gossypii sp. nov., isolated from soil collected from cotton field.</title>
        <authorList>
            <person name="Ge X."/>
            <person name="Chen X."/>
            <person name="Liu W."/>
        </authorList>
    </citation>
    <scope>NUCLEOTIDE SEQUENCE [LARGE SCALE GENOMIC DNA]</scope>
    <source>
        <strain evidence="2 3">N2-109</strain>
    </source>
</reference>
<dbReference type="Pfam" id="PF13649">
    <property type="entry name" value="Methyltransf_25"/>
    <property type="match status" value="1"/>
</dbReference>
<keyword evidence="2" id="KW-0489">Methyltransferase</keyword>
<sequence>MSAPGSTPVEATAENLSERSERVGSLFDDVADHFNKIAEKMSAAPGLNDWINARLPGGGRALDAGCGTGRYCPLLADRYEQVLGIDVADALLDIGRAGHSRPNIRYEKRSAYDVTAARDGQFDAVFSYSAVFHMRPYDQILPHLRSLVAPGGLLMVFEPERTSLHDRRGKDADWLTDVAFQNAQTAYRITSDIEAATDALHLFLNPSWRELCEHSVLPSREEFHETFSAWLPGTEFFHDVVPAMGVALWRAPAD</sequence>
<protein>
    <submittedName>
        <fullName evidence="2">Class I SAM-dependent methyltransferase</fullName>
    </submittedName>
</protein>
<keyword evidence="3" id="KW-1185">Reference proteome</keyword>
<gene>
    <name evidence="2" type="ORF">LHJ74_25240</name>
</gene>
<dbReference type="EMBL" id="JAJAGO010000012">
    <property type="protein sequence ID" value="MCT2593170.1"/>
    <property type="molecule type" value="Genomic_DNA"/>
</dbReference>
<dbReference type="InterPro" id="IPR041698">
    <property type="entry name" value="Methyltransf_25"/>
</dbReference>
<keyword evidence="2" id="KW-0808">Transferase</keyword>
<dbReference type="SUPFAM" id="SSF53335">
    <property type="entry name" value="S-adenosyl-L-methionine-dependent methyltransferases"/>
    <property type="match status" value="1"/>
</dbReference>
<dbReference type="GO" id="GO:0032259">
    <property type="term" value="P:methylation"/>
    <property type="evidence" value="ECO:0007669"/>
    <property type="project" value="UniProtKB-KW"/>
</dbReference>
<dbReference type="Gene3D" id="3.40.50.150">
    <property type="entry name" value="Vaccinia Virus protein VP39"/>
    <property type="match status" value="1"/>
</dbReference>
<dbReference type="RefSeq" id="WP_260220518.1">
    <property type="nucleotide sequence ID" value="NZ_JAJAGO010000012.1"/>
</dbReference>
<dbReference type="Proteomes" id="UP001156389">
    <property type="component" value="Unassembled WGS sequence"/>
</dbReference>
<dbReference type="PANTHER" id="PTHR43464">
    <property type="entry name" value="METHYLTRANSFERASE"/>
    <property type="match status" value="1"/>
</dbReference>
<organism evidence="2 3">
    <name type="scientific">Streptomyces gossypii</name>
    <dbReference type="NCBI Taxonomy" id="2883101"/>
    <lineage>
        <taxon>Bacteria</taxon>
        <taxon>Bacillati</taxon>
        <taxon>Actinomycetota</taxon>
        <taxon>Actinomycetes</taxon>
        <taxon>Kitasatosporales</taxon>
        <taxon>Streptomycetaceae</taxon>
        <taxon>Streptomyces</taxon>
    </lineage>
</organism>
<evidence type="ECO:0000313" key="2">
    <source>
        <dbReference type="EMBL" id="MCT2593170.1"/>
    </source>
</evidence>
<dbReference type="CDD" id="cd02440">
    <property type="entry name" value="AdoMet_MTases"/>
    <property type="match status" value="1"/>
</dbReference>
<feature type="domain" description="Methyltransferase" evidence="1">
    <location>
        <begin position="62"/>
        <end position="152"/>
    </location>
</feature>
<name>A0ABT2K0V9_9ACTN</name>
<evidence type="ECO:0000313" key="3">
    <source>
        <dbReference type="Proteomes" id="UP001156389"/>
    </source>
</evidence>
<dbReference type="GO" id="GO:0008168">
    <property type="term" value="F:methyltransferase activity"/>
    <property type="evidence" value="ECO:0007669"/>
    <property type="project" value="UniProtKB-KW"/>
</dbReference>
<dbReference type="InterPro" id="IPR029063">
    <property type="entry name" value="SAM-dependent_MTases_sf"/>
</dbReference>
<dbReference type="PANTHER" id="PTHR43464:SF93">
    <property type="entry name" value="METHYLTRANSFERASE DOMAIN-CONTAINING PROTEIN"/>
    <property type="match status" value="1"/>
</dbReference>